<dbReference type="Proteomes" id="UP001362999">
    <property type="component" value="Unassembled WGS sequence"/>
</dbReference>
<evidence type="ECO:0000256" key="1">
    <source>
        <dbReference type="SAM" id="Coils"/>
    </source>
</evidence>
<protein>
    <submittedName>
        <fullName evidence="2">F-box domain-containing protein</fullName>
    </submittedName>
</protein>
<proteinExistence type="predicted"/>
<name>A0AAW0BHE4_9AGAR</name>
<dbReference type="Gene3D" id="1.20.1280.50">
    <property type="match status" value="1"/>
</dbReference>
<keyword evidence="3" id="KW-1185">Reference proteome</keyword>
<dbReference type="AlphaFoldDB" id="A0AAW0BHE4"/>
<evidence type="ECO:0000313" key="3">
    <source>
        <dbReference type="Proteomes" id="UP001362999"/>
    </source>
</evidence>
<gene>
    <name evidence="2" type="ORF">R3P38DRAFT_3269912</name>
</gene>
<feature type="coiled-coil region" evidence="1">
    <location>
        <begin position="12"/>
        <end position="39"/>
    </location>
</feature>
<sequence>MLANFHEDRARLAELEPQIKALEQTLAALRLEELTIKERLNSYKYPVLTLPNEIVAEIFLHFLPKYPFCPPLSGPVSPVLLTHICRLWREIAFSTPQLWRAMSLSSLERTSFNPNYIWLSRAGCCPLSIHMNERDEYLVTAREFLAAILPIRAHCEYLQLRLEYHASALPTIEGKFPLLRHLDIELDREAPREIQFMDAPMLRSVVLDGLAAQEITGLPWTQLTSLSLHNITFQACVTILQTATNLLDCRLDISHSYTVFTPQDPHIVLLCLKSFEADVNTPTGMDGFLHSFTLPALSSLTVCGRLLGQDAVASLRSFVARSGCHLQHLHVTCITTTILVEDSYRLALPSIRQLDFSIDADPQPLHLLSDWDI</sequence>
<dbReference type="EMBL" id="JAWWNJ010000034">
    <property type="protein sequence ID" value="KAK7025189.1"/>
    <property type="molecule type" value="Genomic_DNA"/>
</dbReference>
<accession>A0AAW0BHE4</accession>
<organism evidence="2 3">
    <name type="scientific">Favolaschia claudopus</name>
    <dbReference type="NCBI Taxonomy" id="2862362"/>
    <lineage>
        <taxon>Eukaryota</taxon>
        <taxon>Fungi</taxon>
        <taxon>Dikarya</taxon>
        <taxon>Basidiomycota</taxon>
        <taxon>Agaricomycotina</taxon>
        <taxon>Agaricomycetes</taxon>
        <taxon>Agaricomycetidae</taxon>
        <taxon>Agaricales</taxon>
        <taxon>Marasmiineae</taxon>
        <taxon>Mycenaceae</taxon>
        <taxon>Favolaschia</taxon>
    </lineage>
</organism>
<comment type="caution">
    <text evidence="2">The sequence shown here is derived from an EMBL/GenBank/DDBJ whole genome shotgun (WGS) entry which is preliminary data.</text>
</comment>
<reference evidence="2 3" key="1">
    <citation type="journal article" date="2024" name="J Genomics">
        <title>Draft genome sequencing and assembly of Favolaschia claudopus CIRM-BRFM 2984 isolated from oak limbs.</title>
        <authorList>
            <person name="Navarro D."/>
            <person name="Drula E."/>
            <person name="Chaduli D."/>
            <person name="Cazenave R."/>
            <person name="Ahrendt S."/>
            <person name="Wang J."/>
            <person name="Lipzen A."/>
            <person name="Daum C."/>
            <person name="Barry K."/>
            <person name="Grigoriev I.V."/>
            <person name="Favel A."/>
            <person name="Rosso M.N."/>
            <person name="Martin F."/>
        </authorList>
    </citation>
    <scope>NUCLEOTIDE SEQUENCE [LARGE SCALE GENOMIC DNA]</scope>
    <source>
        <strain evidence="2 3">CIRM-BRFM 2984</strain>
    </source>
</reference>
<dbReference type="SUPFAM" id="SSF52047">
    <property type="entry name" value="RNI-like"/>
    <property type="match status" value="1"/>
</dbReference>
<keyword evidence="1" id="KW-0175">Coiled coil</keyword>
<evidence type="ECO:0000313" key="2">
    <source>
        <dbReference type="EMBL" id="KAK7025189.1"/>
    </source>
</evidence>